<dbReference type="EMBL" id="CAJFDH010000002">
    <property type="protein sequence ID" value="CAD5212553.1"/>
    <property type="molecule type" value="Genomic_DNA"/>
</dbReference>
<gene>
    <name evidence="12" type="ORF">BOKJ2_LOCUS4354</name>
</gene>
<dbReference type="Proteomes" id="UP000614601">
    <property type="component" value="Unassembled WGS sequence"/>
</dbReference>
<dbReference type="PANTHER" id="PTHR22811">
    <property type="entry name" value="TRANSMEMBRANE EMP24 DOMAIN-CONTAINING PROTEIN"/>
    <property type="match status" value="1"/>
</dbReference>
<organism evidence="12 13">
    <name type="scientific">Bursaphelenchus okinawaensis</name>
    <dbReference type="NCBI Taxonomy" id="465554"/>
    <lineage>
        <taxon>Eukaryota</taxon>
        <taxon>Metazoa</taxon>
        <taxon>Ecdysozoa</taxon>
        <taxon>Nematoda</taxon>
        <taxon>Chromadorea</taxon>
        <taxon>Rhabditida</taxon>
        <taxon>Tylenchina</taxon>
        <taxon>Tylenchomorpha</taxon>
        <taxon>Aphelenchoidea</taxon>
        <taxon>Aphelenchoididae</taxon>
        <taxon>Bursaphelenchus</taxon>
    </lineage>
</organism>
<dbReference type="Proteomes" id="UP000783686">
    <property type="component" value="Unassembled WGS sequence"/>
</dbReference>
<comment type="subcellular location">
    <subcellularLocation>
        <location evidence="7">Endomembrane system</location>
        <topology evidence="7">Single-pass membrane protein</topology>
    </subcellularLocation>
    <subcellularLocation>
        <location evidence="1 8">Membrane</location>
        <topology evidence="1 8">Single-pass type I membrane protein</topology>
    </subcellularLocation>
</comment>
<dbReference type="SMART" id="SM01190">
    <property type="entry name" value="EMP24_GP25L"/>
    <property type="match status" value="1"/>
</dbReference>
<evidence type="ECO:0000259" key="11">
    <source>
        <dbReference type="PROSITE" id="PS50866"/>
    </source>
</evidence>
<evidence type="ECO:0000313" key="12">
    <source>
        <dbReference type="EMBL" id="CAD5212553.1"/>
    </source>
</evidence>
<evidence type="ECO:0000256" key="9">
    <source>
        <dbReference type="SAM" id="Phobius"/>
    </source>
</evidence>
<evidence type="ECO:0000256" key="6">
    <source>
        <dbReference type="ARBA" id="ARBA00023136"/>
    </source>
</evidence>
<feature type="domain" description="GOLD" evidence="11">
    <location>
        <begin position="26"/>
        <end position="108"/>
    </location>
</feature>
<name>A0A811KAP5_9BILA</name>
<dbReference type="InterPro" id="IPR015720">
    <property type="entry name" value="Emp24-like"/>
</dbReference>
<evidence type="ECO:0000256" key="7">
    <source>
        <dbReference type="ARBA" id="ARBA00037847"/>
    </source>
</evidence>
<protein>
    <recommendedName>
        <fullName evidence="11">GOLD domain-containing protein</fullName>
    </recommendedName>
</protein>
<keyword evidence="5 9" id="KW-1133">Transmembrane helix</keyword>
<evidence type="ECO:0000256" key="8">
    <source>
        <dbReference type="RuleBase" id="RU003827"/>
    </source>
</evidence>
<feature type="chain" id="PRO_5035594843" description="GOLD domain-containing protein" evidence="10">
    <location>
        <begin position="17"/>
        <end position="202"/>
    </location>
</feature>
<dbReference type="GO" id="GO:0012505">
    <property type="term" value="C:endomembrane system"/>
    <property type="evidence" value="ECO:0007669"/>
    <property type="project" value="UniProtKB-SubCell"/>
</dbReference>
<feature type="transmembrane region" description="Helical" evidence="9">
    <location>
        <begin position="170"/>
        <end position="191"/>
    </location>
</feature>
<dbReference type="EMBL" id="CAJFCW020000002">
    <property type="protein sequence ID" value="CAG9096609.1"/>
    <property type="molecule type" value="Genomic_DNA"/>
</dbReference>
<evidence type="ECO:0000256" key="5">
    <source>
        <dbReference type="ARBA" id="ARBA00022989"/>
    </source>
</evidence>
<dbReference type="InterPro" id="IPR036598">
    <property type="entry name" value="GOLD_dom_sf"/>
</dbReference>
<sequence>MKLVLSVFLLATLVEAYQVGIEPGDAACFHMNFQTDDYVKVQYEVHAGGYLDINFNLTSPSNELLHTTLNTSAHFMFRSSHVGNYKICFDNSYGVSQQIKEISFFFDIDQTKTMEKVQHHHGSNTSDHERLVSMVHNLKEQLYEVNSETYFLQMRQKWHSVIVYKTNFSVVAFGVFQCIFMAVGGWLQVYYTQKFFEVRLCV</sequence>
<evidence type="ECO:0000256" key="3">
    <source>
        <dbReference type="ARBA" id="ARBA00022692"/>
    </source>
</evidence>
<dbReference type="SUPFAM" id="SSF101576">
    <property type="entry name" value="Supernatant protein factor (SPF), C-terminal domain"/>
    <property type="match status" value="1"/>
</dbReference>
<proteinExistence type="inferred from homology"/>
<keyword evidence="13" id="KW-1185">Reference proteome</keyword>
<dbReference type="InterPro" id="IPR009038">
    <property type="entry name" value="GOLD_dom"/>
</dbReference>
<dbReference type="GO" id="GO:0016020">
    <property type="term" value="C:membrane"/>
    <property type="evidence" value="ECO:0007669"/>
    <property type="project" value="UniProtKB-SubCell"/>
</dbReference>
<keyword evidence="6 9" id="KW-0472">Membrane</keyword>
<evidence type="ECO:0000256" key="2">
    <source>
        <dbReference type="ARBA" id="ARBA00007104"/>
    </source>
</evidence>
<dbReference type="PROSITE" id="PS50866">
    <property type="entry name" value="GOLD"/>
    <property type="match status" value="1"/>
</dbReference>
<dbReference type="OrthoDB" id="5976732at2759"/>
<reference evidence="12" key="1">
    <citation type="submission" date="2020-09" db="EMBL/GenBank/DDBJ databases">
        <authorList>
            <person name="Kikuchi T."/>
        </authorList>
    </citation>
    <scope>NUCLEOTIDE SEQUENCE</scope>
    <source>
        <strain evidence="12">SH1</strain>
    </source>
</reference>
<evidence type="ECO:0000256" key="4">
    <source>
        <dbReference type="ARBA" id="ARBA00022729"/>
    </source>
</evidence>
<dbReference type="AlphaFoldDB" id="A0A811KAP5"/>
<evidence type="ECO:0000313" key="13">
    <source>
        <dbReference type="Proteomes" id="UP000614601"/>
    </source>
</evidence>
<evidence type="ECO:0000256" key="1">
    <source>
        <dbReference type="ARBA" id="ARBA00004479"/>
    </source>
</evidence>
<keyword evidence="3 8" id="KW-0812">Transmembrane</keyword>
<feature type="signal peptide" evidence="10">
    <location>
        <begin position="1"/>
        <end position="16"/>
    </location>
</feature>
<comment type="caution">
    <text evidence="12">The sequence shown here is derived from an EMBL/GenBank/DDBJ whole genome shotgun (WGS) entry which is preliminary data.</text>
</comment>
<dbReference type="Pfam" id="PF01105">
    <property type="entry name" value="EMP24_GP25L"/>
    <property type="match status" value="1"/>
</dbReference>
<evidence type="ECO:0000256" key="10">
    <source>
        <dbReference type="SAM" id="SignalP"/>
    </source>
</evidence>
<accession>A0A811KAP5</accession>
<comment type="similarity">
    <text evidence="2 8">Belongs to the EMP24/GP25L family.</text>
</comment>
<keyword evidence="4 10" id="KW-0732">Signal</keyword>